<gene>
    <name evidence="4" type="ORF">CPLFYP93_02359</name>
</gene>
<feature type="chain" id="PRO_5038983839" evidence="3">
    <location>
        <begin position="25"/>
        <end position="758"/>
    </location>
</feature>
<keyword evidence="2" id="KW-0812">Transmembrane</keyword>
<feature type="signal peptide" evidence="3">
    <location>
        <begin position="1"/>
        <end position="24"/>
    </location>
</feature>
<dbReference type="AlphaFoldDB" id="A0A6N3F2D7"/>
<evidence type="ECO:0000313" key="4">
    <source>
        <dbReference type="EMBL" id="VYU46183.1"/>
    </source>
</evidence>
<name>A0A6N3F2D7_9CLOT</name>
<sequence length="758" mass="83000">MKKTLSIVLSGLLAFNGFTSLSTARVSAETKENIPHVVFDSNATNMKEGDTAQMRLNIENPTDIDYVSLEVDFAYPKGYETEVLEVGADDESTINNDNVTSITRLGDNARKFIRCAVKYDGGDINYNGTRNYFTIHFKALKDIPHLFKECGDNFKITIVKTDGTVVNNDIVFEGFTAQKPHEAMSAEVTALSNDFSKGTSVPVSVTLKNVANLKNLNIMLYNQGLNKGVITDYLVNENIFPMDSQVNVTEDETGLWLSINVDNEVVFGFEDEMILTFMVNLKEDVDYIANTTDFIKIYGKTADGEFNIVPTLSGMDGSGDSGDTEPNEPTIHDSAVSLNFLDPTDNLEIGDMIKAQLVYNVPAESNEIVTRLRLAEPYAHDLKLLSAELSETAKAQGFTFEFDNEHKEVVMTLKNTQNKVLESATGLIDLEFMTTSNKPGLFNPNRNYLNSSISNNNETVVVNGTSSNLPEFEAYYFALGNGMINSRIIEPKPEYYKGDLVTVDYSAYNISEIKSIMLTQKYTGKLKVVKVNQTLRGFSYDGELSERNNAGVYSLGLVSDSSDISMVDRASFLDITYEVQEDCVKLFNDNDITFEIAKADGTKATTHTTVLNDNEEPENPGDGDEDNKPQPPIDGGDEDNKPQPPVDGGDEDNKPQPPVDGGDEDNKPVPPTDEDTKPQPPVDGGNGDVPTPPTTDDNGAGGDIVITPDDIPVVDEEGTSEPVKTGDSSNVAKSLVYFGLSGLVLFVGVSADRRRKRA</sequence>
<protein>
    <submittedName>
        <fullName evidence="4">Uncharacterized protein</fullName>
    </submittedName>
</protein>
<organism evidence="4">
    <name type="scientific">Clostridium paraputrificum</name>
    <dbReference type="NCBI Taxonomy" id="29363"/>
    <lineage>
        <taxon>Bacteria</taxon>
        <taxon>Bacillati</taxon>
        <taxon>Bacillota</taxon>
        <taxon>Clostridia</taxon>
        <taxon>Eubacteriales</taxon>
        <taxon>Clostridiaceae</taxon>
        <taxon>Clostridium</taxon>
    </lineage>
</organism>
<feature type="compositionally biased region" description="Acidic residues" evidence="1">
    <location>
        <begin position="613"/>
        <end position="625"/>
    </location>
</feature>
<keyword evidence="3" id="KW-0732">Signal</keyword>
<feature type="transmembrane region" description="Helical" evidence="2">
    <location>
        <begin position="734"/>
        <end position="751"/>
    </location>
</feature>
<evidence type="ECO:0000256" key="2">
    <source>
        <dbReference type="SAM" id="Phobius"/>
    </source>
</evidence>
<evidence type="ECO:0000256" key="1">
    <source>
        <dbReference type="SAM" id="MobiDB-lite"/>
    </source>
</evidence>
<accession>A0A6N3F2D7</accession>
<feature type="region of interest" description="Disordered" evidence="1">
    <location>
        <begin position="607"/>
        <end position="727"/>
    </location>
</feature>
<proteinExistence type="predicted"/>
<reference evidence="4" key="1">
    <citation type="submission" date="2019-11" db="EMBL/GenBank/DDBJ databases">
        <authorList>
            <person name="Feng L."/>
        </authorList>
    </citation>
    <scope>NUCLEOTIDE SEQUENCE</scope>
    <source>
        <strain evidence="4">CParaputrificumLFYP93</strain>
    </source>
</reference>
<keyword evidence="2" id="KW-0472">Membrane</keyword>
<dbReference type="EMBL" id="CACRTV010000057">
    <property type="protein sequence ID" value="VYU46183.1"/>
    <property type="molecule type" value="Genomic_DNA"/>
</dbReference>
<dbReference type="RefSeq" id="WP_156561728.1">
    <property type="nucleotide sequence ID" value="NZ_CACRTV010000057.1"/>
</dbReference>
<keyword evidence="2" id="KW-1133">Transmembrane helix</keyword>
<evidence type="ECO:0000256" key="3">
    <source>
        <dbReference type="SAM" id="SignalP"/>
    </source>
</evidence>